<reference evidence="4 5" key="1">
    <citation type="submission" date="2013-07" db="EMBL/GenBank/DDBJ databases">
        <title>The Genome Sequence of Cryptococcus heveanensis BCC8398.</title>
        <authorList>
            <consortium name="The Broad Institute Genome Sequencing Platform"/>
            <person name="Cuomo C."/>
            <person name="Litvintseva A."/>
            <person name="Chen Y."/>
            <person name="Heitman J."/>
            <person name="Sun S."/>
            <person name="Springer D."/>
            <person name="Dromer F."/>
            <person name="Young S.K."/>
            <person name="Zeng Q."/>
            <person name="Gargeya S."/>
            <person name="Fitzgerald M."/>
            <person name="Abouelleil A."/>
            <person name="Alvarado L."/>
            <person name="Berlin A.M."/>
            <person name="Chapman S.B."/>
            <person name="Dewar J."/>
            <person name="Goldberg J."/>
            <person name="Griggs A."/>
            <person name="Gujja S."/>
            <person name="Hansen M."/>
            <person name="Howarth C."/>
            <person name="Imamovic A."/>
            <person name="Larimer J."/>
            <person name="McCowan C."/>
            <person name="Murphy C."/>
            <person name="Pearson M."/>
            <person name="Priest M."/>
            <person name="Roberts A."/>
            <person name="Saif S."/>
            <person name="Shea T."/>
            <person name="Sykes S."/>
            <person name="Wortman J."/>
            <person name="Nusbaum C."/>
            <person name="Birren B."/>
        </authorList>
    </citation>
    <scope>NUCLEOTIDE SEQUENCE [LARGE SCALE GENOMIC DNA]</scope>
    <source>
        <strain evidence="4 5">BCC8398</strain>
    </source>
</reference>
<gene>
    <name evidence="4" type="ORF">I316_05225</name>
</gene>
<evidence type="ECO:0008006" key="6">
    <source>
        <dbReference type="Google" id="ProtNLM"/>
    </source>
</evidence>
<dbReference type="GO" id="GO:0003723">
    <property type="term" value="F:RNA binding"/>
    <property type="evidence" value="ECO:0007669"/>
    <property type="project" value="InterPro"/>
</dbReference>
<dbReference type="InterPro" id="IPR041988">
    <property type="entry name" value="Ribosomal_uL24_KOW"/>
</dbReference>
<keyword evidence="5" id="KW-1185">Reference proteome</keyword>
<accession>A0A1B9GQ38</accession>
<keyword evidence="2" id="KW-0689">Ribosomal protein</keyword>
<dbReference type="AlphaFoldDB" id="A0A1B9GQ38"/>
<name>A0A1B9GQ38_9TREE</name>
<dbReference type="Gene3D" id="2.30.30.30">
    <property type="match status" value="1"/>
</dbReference>
<protein>
    <recommendedName>
        <fullName evidence="6">KOW domain-containing protein</fullName>
    </recommendedName>
</protein>
<dbReference type="CDD" id="cd06089">
    <property type="entry name" value="KOW_RPL26"/>
    <property type="match status" value="1"/>
</dbReference>
<evidence type="ECO:0000256" key="2">
    <source>
        <dbReference type="ARBA" id="ARBA00022980"/>
    </source>
</evidence>
<proteinExistence type="inferred from homology"/>
<organism evidence="4 5">
    <name type="scientific">Kwoniella heveanensis BCC8398</name>
    <dbReference type="NCBI Taxonomy" id="1296120"/>
    <lineage>
        <taxon>Eukaryota</taxon>
        <taxon>Fungi</taxon>
        <taxon>Dikarya</taxon>
        <taxon>Basidiomycota</taxon>
        <taxon>Agaricomycotina</taxon>
        <taxon>Tremellomycetes</taxon>
        <taxon>Tremellales</taxon>
        <taxon>Cryptococcaceae</taxon>
        <taxon>Kwoniella</taxon>
    </lineage>
</organism>
<reference evidence="5" key="2">
    <citation type="submission" date="2013-12" db="EMBL/GenBank/DDBJ databases">
        <title>Evolution of pathogenesis and genome organization in the Tremellales.</title>
        <authorList>
            <person name="Cuomo C."/>
            <person name="Litvintseva A."/>
            <person name="Heitman J."/>
            <person name="Chen Y."/>
            <person name="Sun S."/>
            <person name="Springer D."/>
            <person name="Dromer F."/>
            <person name="Young S."/>
            <person name="Zeng Q."/>
            <person name="Chapman S."/>
            <person name="Gujja S."/>
            <person name="Saif S."/>
            <person name="Birren B."/>
        </authorList>
    </citation>
    <scope>NUCLEOTIDE SEQUENCE [LARGE SCALE GENOMIC DNA]</scope>
    <source>
        <strain evidence="5">BCC8398</strain>
    </source>
</reference>
<evidence type="ECO:0000256" key="3">
    <source>
        <dbReference type="ARBA" id="ARBA00023274"/>
    </source>
</evidence>
<dbReference type="OrthoDB" id="359154at2759"/>
<dbReference type="InterPro" id="IPR014722">
    <property type="entry name" value="Rib_uL2_dom2"/>
</dbReference>
<evidence type="ECO:0000256" key="1">
    <source>
        <dbReference type="ARBA" id="ARBA00010618"/>
    </source>
</evidence>
<dbReference type="GO" id="GO:1990904">
    <property type="term" value="C:ribonucleoprotein complex"/>
    <property type="evidence" value="ECO:0007669"/>
    <property type="project" value="UniProtKB-KW"/>
</dbReference>
<comment type="similarity">
    <text evidence="1">Belongs to the universal ribosomal protein uL24 family.</text>
</comment>
<dbReference type="STRING" id="1296120.A0A1B9GQ38"/>
<sequence>MSGEPISRLPRGLQHLVNTKSSKFAGRLPSRLPHATTKFVQPRDRVKKWNIRPGDRVRLTVGTPVQKFLNEEDSSEGWKTYKVKQIDMERNRVFLEGVNNVKTNVIHKFPKDFDSLTEQHKQSYTQQKNFQKSMRPVHYSNVQLCLENRDGADSLFATRIKTANTHFNVSSQRLEWRRFAAKISGGPVPDSWDKVPLVYWPKPDKKYQLPDPNNELDTTNSLTRKQTLVLSGLQSIIGTTAADMFPQHINAPPPSDAFASDQYIHQTNGKELDRSNTEDIDMLMPLYLSEELSPRFARMKTYKAYRARREAEELERDAVGKDAVDAWEAGGRDKGLREAMELEQVGLEGVFLKPRTRKEVREAAVAEYDVENEAMRQEVNMSVREGKLWDAKLEEWVDGPKAERIARRRARKARKESKVIEKLARLQLQEDENTVLPKAA</sequence>
<evidence type="ECO:0000313" key="4">
    <source>
        <dbReference type="EMBL" id="OCF33180.1"/>
    </source>
</evidence>
<evidence type="ECO:0000313" key="5">
    <source>
        <dbReference type="Proteomes" id="UP000092666"/>
    </source>
</evidence>
<keyword evidence="3" id="KW-0687">Ribonucleoprotein</keyword>
<dbReference type="EMBL" id="KV700127">
    <property type="protein sequence ID" value="OCF33180.1"/>
    <property type="molecule type" value="Genomic_DNA"/>
</dbReference>
<dbReference type="Proteomes" id="UP000092666">
    <property type="component" value="Unassembled WGS sequence"/>
</dbReference>
<dbReference type="InterPro" id="IPR008991">
    <property type="entry name" value="Translation_prot_SH3-like_sf"/>
</dbReference>
<dbReference type="SUPFAM" id="SSF50104">
    <property type="entry name" value="Translation proteins SH3-like domain"/>
    <property type="match status" value="1"/>
</dbReference>
<dbReference type="GO" id="GO:0005840">
    <property type="term" value="C:ribosome"/>
    <property type="evidence" value="ECO:0007669"/>
    <property type="project" value="UniProtKB-KW"/>
</dbReference>